<dbReference type="OrthoDB" id="242771at2157"/>
<feature type="compositionally biased region" description="Low complexity" evidence="1">
    <location>
        <begin position="183"/>
        <end position="197"/>
    </location>
</feature>
<accession>A0A830F4N5</accession>
<feature type="compositionally biased region" description="Basic and acidic residues" evidence="1">
    <location>
        <begin position="198"/>
        <end position="208"/>
    </location>
</feature>
<feature type="compositionally biased region" description="Polar residues" evidence="1">
    <location>
        <begin position="218"/>
        <end position="227"/>
    </location>
</feature>
<dbReference type="PROSITE" id="PS51257">
    <property type="entry name" value="PROKAR_LIPOPROTEIN"/>
    <property type="match status" value="1"/>
</dbReference>
<dbReference type="EMBL" id="BMPF01000003">
    <property type="protein sequence ID" value="GGL38413.1"/>
    <property type="molecule type" value="Genomic_DNA"/>
</dbReference>
<reference evidence="2 3" key="1">
    <citation type="journal article" date="2019" name="Int. J. Syst. Evol. Microbiol.">
        <title>The Global Catalogue of Microorganisms (GCM) 10K type strain sequencing project: providing services to taxonomists for standard genome sequencing and annotation.</title>
        <authorList>
            <consortium name="The Broad Institute Genomics Platform"/>
            <consortium name="The Broad Institute Genome Sequencing Center for Infectious Disease"/>
            <person name="Wu L."/>
            <person name="Ma J."/>
        </authorList>
    </citation>
    <scope>NUCLEOTIDE SEQUENCE [LARGE SCALE GENOMIC DNA]</scope>
    <source>
        <strain evidence="2 3">JCM 19585</strain>
    </source>
</reference>
<dbReference type="AlphaFoldDB" id="A0A830F4N5"/>
<proteinExistence type="predicted"/>
<sequence length="227" mass="24145">MALHTRRRFLASAAAVGLGALAGCNGSSSSSESAPDRSLSGTTLADPDTVTLRASGNGLLAWVRPRDATTTTESPPRYVGRPLIATDETAERVRFADGVEASAARDFLDATDYGSETVYLEHRSVGACHRLELCYVNWTATSIDIDYGSYYRDASDACEADADDVTAWFIRIPDALDPDAVTSHGSSWSSRGCSPRPGEIENRTERPPLDAGPLPENASDTASGGER</sequence>
<organism evidence="2 3">
    <name type="scientific">Halarchaeum grantii</name>
    <dbReference type="NCBI Taxonomy" id="1193105"/>
    <lineage>
        <taxon>Archaea</taxon>
        <taxon>Methanobacteriati</taxon>
        <taxon>Methanobacteriota</taxon>
        <taxon>Stenosarchaea group</taxon>
        <taxon>Halobacteria</taxon>
        <taxon>Halobacteriales</taxon>
        <taxon>Halobacteriaceae</taxon>
    </lineage>
</organism>
<evidence type="ECO:0000313" key="2">
    <source>
        <dbReference type="EMBL" id="GGL38413.1"/>
    </source>
</evidence>
<feature type="compositionally biased region" description="Low complexity" evidence="1">
    <location>
        <begin position="25"/>
        <end position="40"/>
    </location>
</feature>
<evidence type="ECO:0000256" key="1">
    <source>
        <dbReference type="SAM" id="MobiDB-lite"/>
    </source>
</evidence>
<evidence type="ECO:0000313" key="3">
    <source>
        <dbReference type="Proteomes" id="UP000628840"/>
    </source>
</evidence>
<keyword evidence="3" id="KW-1185">Reference proteome</keyword>
<protein>
    <submittedName>
        <fullName evidence="2">Uncharacterized protein</fullName>
    </submittedName>
</protein>
<dbReference type="InterPro" id="IPR006311">
    <property type="entry name" value="TAT_signal"/>
</dbReference>
<feature type="region of interest" description="Disordered" evidence="1">
    <location>
        <begin position="25"/>
        <end position="47"/>
    </location>
</feature>
<feature type="region of interest" description="Disordered" evidence="1">
    <location>
        <begin position="181"/>
        <end position="227"/>
    </location>
</feature>
<name>A0A830F4N5_9EURY</name>
<dbReference type="RefSeq" id="WP_188883848.1">
    <property type="nucleotide sequence ID" value="NZ_BMPF01000003.1"/>
</dbReference>
<dbReference type="Proteomes" id="UP000628840">
    <property type="component" value="Unassembled WGS sequence"/>
</dbReference>
<comment type="caution">
    <text evidence="2">The sequence shown here is derived from an EMBL/GenBank/DDBJ whole genome shotgun (WGS) entry which is preliminary data.</text>
</comment>
<gene>
    <name evidence="2" type="ORF">GCM10009037_22560</name>
</gene>
<dbReference type="PROSITE" id="PS51318">
    <property type="entry name" value="TAT"/>
    <property type="match status" value="1"/>
</dbReference>